<dbReference type="Gene3D" id="3.90.1590.10">
    <property type="entry name" value="glutathione-dependent formaldehyde- activating enzyme (gfa)"/>
    <property type="match status" value="1"/>
</dbReference>
<reference evidence="7" key="1">
    <citation type="submission" date="2022-11" db="UniProtKB">
        <authorList>
            <consortium name="WormBaseParasite"/>
        </authorList>
    </citation>
    <scope>IDENTIFICATION</scope>
</reference>
<dbReference type="InterPro" id="IPR006913">
    <property type="entry name" value="CENP-V/GFA"/>
</dbReference>
<evidence type="ECO:0000313" key="7">
    <source>
        <dbReference type="WBParaSite" id="PSAMB.scaffold12391size2788.g34827.t1"/>
    </source>
</evidence>
<evidence type="ECO:0000259" key="5">
    <source>
        <dbReference type="Pfam" id="PF04828"/>
    </source>
</evidence>
<keyword evidence="4" id="KW-0456">Lyase</keyword>
<evidence type="ECO:0000256" key="1">
    <source>
        <dbReference type="ARBA" id="ARBA00005495"/>
    </source>
</evidence>
<feature type="domain" description="CENP-V/GFA" evidence="5">
    <location>
        <begin position="18"/>
        <end position="87"/>
    </location>
</feature>
<dbReference type="Pfam" id="PF04828">
    <property type="entry name" value="GFA"/>
    <property type="match status" value="1"/>
</dbReference>
<comment type="similarity">
    <text evidence="1">Belongs to the Gfa family.</text>
</comment>
<dbReference type="AlphaFoldDB" id="A0A914UT44"/>
<dbReference type="PANTHER" id="PTHR33337">
    <property type="entry name" value="GFA DOMAIN-CONTAINING PROTEIN"/>
    <property type="match status" value="1"/>
</dbReference>
<proteinExistence type="inferred from homology"/>
<evidence type="ECO:0000256" key="2">
    <source>
        <dbReference type="ARBA" id="ARBA00022723"/>
    </source>
</evidence>
<organism evidence="6 7">
    <name type="scientific">Plectus sambesii</name>
    <dbReference type="NCBI Taxonomy" id="2011161"/>
    <lineage>
        <taxon>Eukaryota</taxon>
        <taxon>Metazoa</taxon>
        <taxon>Ecdysozoa</taxon>
        <taxon>Nematoda</taxon>
        <taxon>Chromadorea</taxon>
        <taxon>Plectida</taxon>
        <taxon>Plectina</taxon>
        <taxon>Plectoidea</taxon>
        <taxon>Plectidae</taxon>
        <taxon>Plectus</taxon>
    </lineage>
</organism>
<keyword evidence="2" id="KW-0479">Metal-binding</keyword>
<protein>
    <submittedName>
        <fullName evidence="7">CENP-V/GFA domain-containing protein</fullName>
    </submittedName>
</protein>
<sequence>MIQLPIPDGGSPTVPYLCVSSTNEFRYTKGTPSAYRSSDHGERYFCPKCSSQIEARDDRRPDDVDILTVTLDDPNLAAPPTMHVCCERLPQWHRVEDGLMCHQGMPEL</sequence>
<dbReference type="Proteomes" id="UP000887566">
    <property type="component" value="Unplaced"/>
</dbReference>
<dbReference type="GO" id="GO:0016846">
    <property type="term" value="F:carbon-sulfur lyase activity"/>
    <property type="evidence" value="ECO:0007669"/>
    <property type="project" value="InterPro"/>
</dbReference>
<name>A0A914UT44_9BILA</name>
<dbReference type="PANTHER" id="PTHR33337:SF40">
    <property type="entry name" value="CENP-V_GFA DOMAIN-CONTAINING PROTEIN-RELATED"/>
    <property type="match status" value="1"/>
</dbReference>
<dbReference type="InterPro" id="IPR011057">
    <property type="entry name" value="Mss4-like_sf"/>
</dbReference>
<keyword evidence="6" id="KW-1185">Reference proteome</keyword>
<evidence type="ECO:0000256" key="4">
    <source>
        <dbReference type="ARBA" id="ARBA00023239"/>
    </source>
</evidence>
<evidence type="ECO:0000313" key="6">
    <source>
        <dbReference type="Proteomes" id="UP000887566"/>
    </source>
</evidence>
<dbReference type="GO" id="GO:0046872">
    <property type="term" value="F:metal ion binding"/>
    <property type="evidence" value="ECO:0007669"/>
    <property type="project" value="UniProtKB-KW"/>
</dbReference>
<evidence type="ECO:0000256" key="3">
    <source>
        <dbReference type="ARBA" id="ARBA00022833"/>
    </source>
</evidence>
<dbReference type="SUPFAM" id="SSF51316">
    <property type="entry name" value="Mss4-like"/>
    <property type="match status" value="1"/>
</dbReference>
<keyword evidence="3" id="KW-0862">Zinc</keyword>
<dbReference type="WBParaSite" id="PSAMB.scaffold12391size2788.g34827.t1">
    <property type="protein sequence ID" value="PSAMB.scaffold12391size2788.g34827.t1"/>
    <property type="gene ID" value="PSAMB.scaffold12391size2788.g34827"/>
</dbReference>
<accession>A0A914UT44</accession>